<keyword evidence="10 11" id="KW-0472">Membrane</keyword>
<protein>
    <recommendedName>
        <fullName evidence="11">Potassium-transporting ATPase KdpC subunit</fullName>
    </recommendedName>
    <alternativeName>
        <fullName evidence="11">ATP phosphohydrolase [potassium-transporting] C chain</fullName>
    </alternativeName>
    <alternativeName>
        <fullName evidence="11">Potassium-binding and translocating subunit C</fullName>
    </alternativeName>
    <alternativeName>
        <fullName evidence="11">Potassium-translocating ATPase C chain</fullName>
    </alternativeName>
</protein>
<dbReference type="Proteomes" id="UP001482520">
    <property type="component" value="Unassembled WGS sequence"/>
</dbReference>
<dbReference type="InterPro" id="IPR003820">
    <property type="entry name" value="KdpC"/>
</dbReference>
<dbReference type="HAMAP" id="MF_00276">
    <property type="entry name" value="KdpC"/>
    <property type="match status" value="1"/>
</dbReference>
<keyword evidence="2 11" id="KW-1003">Cell membrane</keyword>
<evidence type="ECO:0000256" key="8">
    <source>
        <dbReference type="ARBA" id="ARBA00022989"/>
    </source>
</evidence>
<evidence type="ECO:0000256" key="10">
    <source>
        <dbReference type="ARBA" id="ARBA00023136"/>
    </source>
</evidence>
<dbReference type="EMBL" id="JBEGDP010000019">
    <property type="protein sequence ID" value="MEQ7848600.1"/>
    <property type="molecule type" value="Genomic_DNA"/>
</dbReference>
<comment type="similarity">
    <text evidence="11">Belongs to the KdpC family.</text>
</comment>
<comment type="subcellular location">
    <subcellularLocation>
        <location evidence="11">Cell membrane</location>
        <topology evidence="11">Single-pass membrane protein</topology>
    </subcellularLocation>
</comment>
<name>A0ABV1P1J1_9ACTN</name>
<comment type="subunit">
    <text evidence="11">The system is composed of three essential subunits: KdpA, KdpB and KdpC.</text>
</comment>
<evidence type="ECO:0000256" key="6">
    <source>
        <dbReference type="ARBA" id="ARBA00022840"/>
    </source>
</evidence>
<evidence type="ECO:0000256" key="4">
    <source>
        <dbReference type="ARBA" id="ARBA00022692"/>
    </source>
</evidence>
<dbReference type="PIRSF" id="PIRSF001296">
    <property type="entry name" value="K_ATPase_KdpC"/>
    <property type="match status" value="1"/>
</dbReference>
<keyword evidence="4 11" id="KW-0812">Transmembrane</keyword>
<keyword evidence="5 11" id="KW-0547">Nucleotide-binding</keyword>
<keyword evidence="9 11" id="KW-0406">Ion transport</keyword>
<dbReference type="NCBIfam" id="TIGR00681">
    <property type="entry name" value="kdpC"/>
    <property type="match status" value="1"/>
</dbReference>
<evidence type="ECO:0000256" key="2">
    <source>
        <dbReference type="ARBA" id="ARBA00022475"/>
    </source>
</evidence>
<reference evidence="12 13" key="1">
    <citation type="submission" date="2024-02" db="EMBL/GenBank/DDBJ databases">
        <title>Full genome sequence of Nocardioides kribbensis.</title>
        <authorList>
            <person name="Poletto B.L."/>
            <person name="Silva G."/>
            <person name="Galante D."/>
            <person name="Campos K.R."/>
            <person name="Santos M.B.N."/>
            <person name="Sacchi C.T."/>
        </authorList>
    </citation>
    <scope>NUCLEOTIDE SEQUENCE [LARGE SCALE GENOMIC DNA]</scope>
    <source>
        <strain evidence="12 13">O4R</strain>
    </source>
</reference>
<evidence type="ECO:0000256" key="7">
    <source>
        <dbReference type="ARBA" id="ARBA00022958"/>
    </source>
</evidence>
<evidence type="ECO:0000313" key="13">
    <source>
        <dbReference type="Proteomes" id="UP001482520"/>
    </source>
</evidence>
<evidence type="ECO:0000256" key="3">
    <source>
        <dbReference type="ARBA" id="ARBA00022538"/>
    </source>
</evidence>
<comment type="function">
    <text evidence="11">Part of the high-affinity ATP-driven potassium transport (or Kdp) system, which catalyzes the hydrolysis of ATP coupled with the electrogenic transport of potassium into the cytoplasm. This subunit acts as a catalytic chaperone that increases the ATP-binding affinity of the ATP-hydrolyzing subunit KdpB by the formation of a transient KdpB/KdpC/ATP ternary complex.</text>
</comment>
<proteinExistence type="inferred from homology"/>
<dbReference type="NCBIfam" id="NF001454">
    <property type="entry name" value="PRK00315.1"/>
    <property type="match status" value="1"/>
</dbReference>
<sequence length="211" mass="21676">MKTLLAFSRQSLAGLRVLLAATLLLGVAYPLLVTGVAQVAFPWRADGSLVTVEGERTTDPDEAAGSALVGQLVDDDRLFRPRPSAAGEGYDMLATYGSNLGPESPELLDLIAARQAEVAAREGVDVADVPPDAVTASASGLDPDISPRYAALQVPRVAAASGLPEAAVRELVAEHTAGRTLGVLGEPRVDVLGLNLAVVDAAGLETTGGDR</sequence>
<dbReference type="Pfam" id="PF02669">
    <property type="entry name" value="KdpC"/>
    <property type="match status" value="1"/>
</dbReference>
<keyword evidence="1 11" id="KW-0813">Transport</keyword>
<evidence type="ECO:0000256" key="5">
    <source>
        <dbReference type="ARBA" id="ARBA00022741"/>
    </source>
</evidence>
<evidence type="ECO:0000256" key="1">
    <source>
        <dbReference type="ARBA" id="ARBA00022448"/>
    </source>
</evidence>
<keyword evidence="3 11" id="KW-0633">Potassium transport</keyword>
<accession>A0ABV1P1J1</accession>
<keyword evidence="6 11" id="KW-0067">ATP-binding</keyword>
<dbReference type="RefSeq" id="WP_193661428.1">
    <property type="nucleotide sequence ID" value="NZ_JADCLL010000001.1"/>
</dbReference>
<dbReference type="PANTHER" id="PTHR30042">
    <property type="entry name" value="POTASSIUM-TRANSPORTING ATPASE C CHAIN"/>
    <property type="match status" value="1"/>
</dbReference>
<comment type="caution">
    <text evidence="12">The sequence shown here is derived from an EMBL/GenBank/DDBJ whole genome shotgun (WGS) entry which is preliminary data.</text>
</comment>
<keyword evidence="7 11" id="KW-0630">Potassium</keyword>
<evidence type="ECO:0000313" key="12">
    <source>
        <dbReference type="EMBL" id="MEQ7848600.1"/>
    </source>
</evidence>
<gene>
    <name evidence="11 12" type="primary">kdpC</name>
    <name evidence="12" type="ORF">V6R90_15060</name>
</gene>
<evidence type="ECO:0000256" key="11">
    <source>
        <dbReference type="HAMAP-Rule" id="MF_00276"/>
    </source>
</evidence>
<dbReference type="PANTHER" id="PTHR30042:SF2">
    <property type="entry name" value="POTASSIUM-TRANSPORTING ATPASE KDPC SUBUNIT"/>
    <property type="match status" value="1"/>
</dbReference>
<keyword evidence="13" id="KW-1185">Reference proteome</keyword>
<evidence type="ECO:0000256" key="9">
    <source>
        <dbReference type="ARBA" id="ARBA00023065"/>
    </source>
</evidence>
<organism evidence="12 13">
    <name type="scientific">Nocardioides kribbensis</name>
    <dbReference type="NCBI Taxonomy" id="305517"/>
    <lineage>
        <taxon>Bacteria</taxon>
        <taxon>Bacillati</taxon>
        <taxon>Actinomycetota</taxon>
        <taxon>Actinomycetes</taxon>
        <taxon>Propionibacteriales</taxon>
        <taxon>Nocardioidaceae</taxon>
        <taxon>Nocardioides</taxon>
    </lineage>
</organism>
<keyword evidence="8 11" id="KW-1133">Transmembrane helix</keyword>